<organism evidence="13 14">
    <name type="scientific">Chitinophaga silvatica</name>
    <dbReference type="NCBI Taxonomy" id="2282649"/>
    <lineage>
        <taxon>Bacteria</taxon>
        <taxon>Pseudomonadati</taxon>
        <taxon>Bacteroidota</taxon>
        <taxon>Chitinophagia</taxon>
        <taxon>Chitinophagales</taxon>
        <taxon>Chitinophagaceae</taxon>
        <taxon>Chitinophaga</taxon>
    </lineage>
</organism>
<evidence type="ECO:0000256" key="9">
    <source>
        <dbReference type="ARBA" id="ARBA00023136"/>
    </source>
</evidence>
<dbReference type="InterPro" id="IPR035908">
    <property type="entry name" value="F0_ATP_A_sf"/>
</dbReference>
<evidence type="ECO:0000256" key="7">
    <source>
        <dbReference type="ARBA" id="ARBA00022989"/>
    </source>
</evidence>
<keyword evidence="11" id="KW-1003">Cell membrane</keyword>
<dbReference type="GO" id="GO:0042777">
    <property type="term" value="P:proton motive force-driven plasma membrane ATP synthesis"/>
    <property type="evidence" value="ECO:0007669"/>
    <property type="project" value="TreeGrafter"/>
</dbReference>
<dbReference type="AlphaFoldDB" id="A0A3E1Y619"/>
<keyword evidence="5 11" id="KW-0812">Transmembrane</keyword>
<keyword evidence="9 11" id="KW-0472">Membrane</keyword>
<keyword evidence="6 11" id="KW-0375">Hydrogen ion transport</keyword>
<dbReference type="InterPro" id="IPR017692">
    <property type="entry name" value="Alt_ATP_synth_F0_Asu"/>
</dbReference>
<gene>
    <name evidence="11" type="primary">atpB</name>
    <name evidence="13" type="ORF">DVR12_20940</name>
</gene>
<feature type="transmembrane region" description="Helical" evidence="11">
    <location>
        <begin position="193"/>
        <end position="216"/>
    </location>
</feature>
<dbReference type="NCBIfam" id="TIGR01131">
    <property type="entry name" value="ATP_synt_6_or_A"/>
    <property type="match status" value="1"/>
</dbReference>
<dbReference type="Pfam" id="PF00119">
    <property type="entry name" value="ATP-synt_A"/>
    <property type="match status" value="1"/>
</dbReference>
<dbReference type="InterPro" id="IPR023011">
    <property type="entry name" value="ATP_synth_F0_asu_AS"/>
</dbReference>
<evidence type="ECO:0000256" key="12">
    <source>
        <dbReference type="RuleBase" id="RU000483"/>
    </source>
</evidence>
<evidence type="ECO:0000256" key="6">
    <source>
        <dbReference type="ARBA" id="ARBA00022781"/>
    </source>
</evidence>
<keyword evidence="7 11" id="KW-1133">Transmembrane helix</keyword>
<dbReference type="GO" id="GO:0046933">
    <property type="term" value="F:proton-transporting ATP synthase activity, rotational mechanism"/>
    <property type="evidence" value="ECO:0007669"/>
    <property type="project" value="UniProtKB-UniRule"/>
</dbReference>
<feature type="transmembrane region" description="Helical" evidence="11">
    <location>
        <begin position="20"/>
        <end position="39"/>
    </location>
</feature>
<keyword evidence="8 11" id="KW-0406">Ion transport</keyword>
<keyword evidence="3 11" id="KW-0813">Transport</keyword>
<evidence type="ECO:0000256" key="10">
    <source>
        <dbReference type="ARBA" id="ARBA00023310"/>
    </source>
</evidence>
<protein>
    <recommendedName>
        <fullName evidence="11 12">ATP synthase subunit a</fullName>
    </recommendedName>
    <alternativeName>
        <fullName evidence="11">ATP synthase F0 sector subunit a</fullName>
    </alternativeName>
    <alternativeName>
        <fullName evidence="11">F-ATPase subunit 6</fullName>
    </alternativeName>
</protein>
<evidence type="ECO:0000256" key="8">
    <source>
        <dbReference type="ARBA" id="ARBA00023065"/>
    </source>
</evidence>
<feature type="transmembrane region" description="Helical" evidence="11">
    <location>
        <begin position="107"/>
        <end position="128"/>
    </location>
</feature>
<reference evidence="13 14" key="1">
    <citation type="submission" date="2018-07" db="EMBL/GenBank/DDBJ databases">
        <title>Chitinophaga K2CV101002-2 sp. nov., isolated from a monsoon evergreen broad-leaved forest soil.</title>
        <authorList>
            <person name="Lv Y."/>
        </authorList>
    </citation>
    <scope>NUCLEOTIDE SEQUENCE [LARGE SCALE GENOMIC DNA]</scope>
    <source>
        <strain evidence="13 14">GDMCC 1.1288</strain>
    </source>
</reference>
<keyword evidence="4 11" id="KW-0138">CF(0)</keyword>
<dbReference type="NCBIfam" id="TIGR03306">
    <property type="entry name" value="altF1_A"/>
    <property type="match status" value="1"/>
</dbReference>
<evidence type="ECO:0000313" key="13">
    <source>
        <dbReference type="EMBL" id="RFS20184.1"/>
    </source>
</evidence>
<evidence type="ECO:0000256" key="3">
    <source>
        <dbReference type="ARBA" id="ARBA00022448"/>
    </source>
</evidence>
<comment type="subcellular location">
    <subcellularLocation>
        <location evidence="11 12">Cell membrane</location>
        <topology evidence="11 12">Multi-pass membrane protein</topology>
    </subcellularLocation>
    <subcellularLocation>
        <location evidence="1">Membrane</location>
        <topology evidence="1">Multi-pass membrane protein</topology>
    </subcellularLocation>
</comment>
<dbReference type="EMBL" id="QPMM01000011">
    <property type="protein sequence ID" value="RFS20184.1"/>
    <property type="molecule type" value="Genomic_DNA"/>
</dbReference>
<evidence type="ECO:0000313" key="14">
    <source>
        <dbReference type="Proteomes" id="UP000260644"/>
    </source>
</evidence>
<dbReference type="GO" id="GO:0045259">
    <property type="term" value="C:proton-transporting ATP synthase complex"/>
    <property type="evidence" value="ECO:0007669"/>
    <property type="project" value="UniProtKB-KW"/>
</dbReference>
<dbReference type="HAMAP" id="MF_01393">
    <property type="entry name" value="ATP_synth_a_bact"/>
    <property type="match status" value="1"/>
</dbReference>
<comment type="similarity">
    <text evidence="2 11 12">Belongs to the ATPase A chain family.</text>
</comment>
<keyword evidence="10 11" id="KW-0066">ATP synthesis</keyword>
<dbReference type="InterPro" id="IPR000568">
    <property type="entry name" value="ATP_synth_F0_asu"/>
</dbReference>
<comment type="function">
    <text evidence="11 12">Key component of the proton channel; it plays a direct role in the translocation of protons across the membrane.</text>
</comment>
<accession>A0A3E1Y619</accession>
<comment type="caution">
    <text evidence="13">The sequence shown here is derived from an EMBL/GenBank/DDBJ whole genome shotgun (WGS) entry which is preliminary data.</text>
</comment>
<evidence type="ECO:0000256" key="5">
    <source>
        <dbReference type="ARBA" id="ARBA00022692"/>
    </source>
</evidence>
<dbReference type="Proteomes" id="UP000260644">
    <property type="component" value="Unassembled WGS sequence"/>
</dbReference>
<evidence type="ECO:0000256" key="1">
    <source>
        <dbReference type="ARBA" id="ARBA00004141"/>
    </source>
</evidence>
<evidence type="ECO:0000256" key="4">
    <source>
        <dbReference type="ARBA" id="ARBA00022547"/>
    </source>
</evidence>
<keyword evidence="14" id="KW-1185">Reference proteome</keyword>
<proteinExistence type="inferred from homology"/>
<dbReference type="PRINTS" id="PR00123">
    <property type="entry name" value="ATPASEA"/>
</dbReference>
<feature type="transmembrane region" description="Helical" evidence="11">
    <location>
        <begin position="165"/>
        <end position="187"/>
    </location>
</feature>
<sequence length="230" mass="25906">MRLSPDEKIFWKDGFFQLNLTIVTTWMLMLVMVIAAYLVTRRLKNSITISRWQHILEIIVLTILTQMEDVGLKKPEKYLAFVGTLFLFIVVANLFSIVPMYESPTASLSTTSALAISVFIAVPVFGIAEKGILKYMKTYLQPNFLMLPFNIISEISRTLALAIRLFGNMMSGGMIVSILLIIAPYFFPIIMNVLGLLTGMVQAYIFAILATVYISAATQTEEQQLQKSQK</sequence>
<dbReference type="NCBIfam" id="NF004481">
    <property type="entry name" value="PRK05815.2-3"/>
    <property type="match status" value="1"/>
</dbReference>
<dbReference type="PANTHER" id="PTHR42823">
    <property type="entry name" value="ATP SYNTHASE SUBUNIT A, CHLOROPLASTIC"/>
    <property type="match status" value="1"/>
</dbReference>
<evidence type="ECO:0000256" key="2">
    <source>
        <dbReference type="ARBA" id="ARBA00006810"/>
    </source>
</evidence>
<dbReference type="InterPro" id="IPR045082">
    <property type="entry name" value="ATP_syn_F0_a_bact/chloroplast"/>
</dbReference>
<dbReference type="RefSeq" id="WP_116977746.1">
    <property type="nucleotide sequence ID" value="NZ_QPMM01000011.1"/>
</dbReference>
<dbReference type="GO" id="GO:0005886">
    <property type="term" value="C:plasma membrane"/>
    <property type="evidence" value="ECO:0007669"/>
    <property type="project" value="UniProtKB-SubCell"/>
</dbReference>
<dbReference type="OrthoDB" id="9789241at2"/>
<dbReference type="SUPFAM" id="SSF81336">
    <property type="entry name" value="F1F0 ATP synthase subunit A"/>
    <property type="match status" value="1"/>
</dbReference>
<dbReference type="PANTHER" id="PTHR42823:SF3">
    <property type="entry name" value="ATP SYNTHASE SUBUNIT A, CHLOROPLASTIC"/>
    <property type="match status" value="1"/>
</dbReference>
<evidence type="ECO:0000256" key="11">
    <source>
        <dbReference type="HAMAP-Rule" id="MF_01393"/>
    </source>
</evidence>
<dbReference type="PROSITE" id="PS00449">
    <property type="entry name" value="ATPASE_A"/>
    <property type="match status" value="1"/>
</dbReference>
<name>A0A3E1Y619_9BACT</name>
<feature type="transmembrane region" description="Helical" evidence="11">
    <location>
        <begin position="78"/>
        <end position="101"/>
    </location>
</feature>
<dbReference type="CDD" id="cd00310">
    <property type="entry name" value="ATP-synt_Fo_a_6"/>
    <property type="match status" value="1"/>
</dbReference>
<dbReference type="Gene3D" id="1.20.120.220">
    <property type="entry name" value="ATP synthase, F0 complex, subunit A"/>
    <property type="match status" value="1"/>
</dbReference>